<dbReference type="InterPro" id="IPR012346">
    <property type="entry name" value="p53/RUNT-type_TF_DNA-bd_sf"/>
</dbReference>
<dbReference type="GO" id="GO:0046872">
    <property type="term" value="F:metal ion binding"/>
    <property type="evidence" value="ECO:0007669"/>
    <property type="project" value="UniProtKB-KW"/>
</dbReference>
<evidence type="ECO:0000256" key="9">
    <source>
        <dbReference type="ARBA" id="ARBA00023163"/>
    </source>
</evidence>
<keyword evidence="9" id="KW-0804">Transcription</keyword>
<evidence type="ECO:0000256" key="3">
    <source>
        <dbReference type="ARBA" id="ARBA00022703"/>
    </source>
</evidence>
<dbReference type="SUPFAM" id="SSF49417">
    <property type="entry name" value="p53-like transcription factors"/>
    <property type="match status" value="1"/>
</dbReference>
<feature type="site" description="Interaction with DNA" evidence="12">
    <location>
        <position position="177"/>
    </location>
</feature>
<keyword evidence="10" id="KW-0539">Nucleus</keyword>
<dbReference type="EMBL" id="CACRXK020003917">
    <property type="protein sequence ID" value="CAB4000752.1"/>
    <property type="molecule type" value="Genomic_DNA"/>
</dbReference>
<protein>
    <submittedName>
        <fullName evidence="15">Cellular tumor antigen p53-like isoform X5</fullName>
    </submittedName>
</protein>
<dbReference type="GO" id="GO:0006915">
    <property type="term" value="P:apoptotic process"/>
    <property type="evidence" value="ECO:0007669"/>
    <property type="project" value="UniProtKB-KW"/>
</dbReference>
<evidence type="ECO:0000256" key="2">
    <source>
        <dbReference type="ARBA" id="ARBA00006167"/>
    </source>
</evidence>
<comment type="cofactor">
    <cofactor evidence="11">
        <name>Zn(2+)</name>
        <dbReference type="ChEBI" id="CHEBI:29105"/>
    </cofactor>
    <text evidence="11">Binds 1 zinc ion per subunit.</text>
</comment>
<keyword evidence="8" id="KW-0010">Activator</keyword>
<feature type="region of interest" description="Disordered" evidence="13">
    <location>
        <begin position="403"/>
        <end position="439"/>
    </location>
</feature>
<evidence type="ECO:0000256" key="6">
    <source>
        <dbReference type="ARBA" id="ARBA00023015"/>
    </source>
</evidence>
<dbReference type="CDD" id="cd08367">
    <property type="entry name" value="P53"/>
    <property type="match status" value="1"/>
</dbReference>
<organism evidence="15 16">
    <name type="scientific">Paramuricea clavata</name>
    <name type="common">Red gorgonian</name>
    <name type="synonym">Violescent sea-whip</name>
    <dbReference type="NCBI Taxonomy" id="317549"/>
    <lineage>
        <taxon>Eukaryota</taxon>
        <taxon>Metazoa</taxon>
        <taxon>Cnidaria</taxon>
        <taxon>Anthozoa</taxon>
        <taxon>Octocorallia</taxon>
        <taxon>Malacalcyonacea</taxon>
        <taxon>Plexauridae</taxon>
        <taxon>Paramuricea</taxon>
    </lineage>
</organism>
<comment type="caution">
    <text evidence="15">The sequence shown here is derived from an EMBL/GenBank/DDBJ whole genome shotgun (WGS) entry which is preliminary data.</text>
</comment>
<keyword evidence="5 11" id="KW-0862">Zinc</keyword>
<dbReference type="InterPro" id="IPR002117">
    <property type="entry name" value="p53_tumour_suppressor"/>
</dbReference>
<evidence type="ECO:0000313" key="15">
    <source>
        <dbReference type="EMBL" id="CAB4000752.1"/>
    </source>
</evidence>
<feature type="binding site" evidence="11">
    <location>
        <position position="236"/>
    </location>
    <ligand>
        <name>Zn(2+)</name>
        <dbReference type="ChEBI" id="CHEBI:29105"/>
    </ligand>
</feature>
<dbReference type="PANTHER" id="PTHR11447:SF16">
    <property type="entry name" value="P53 PROTEIN LONG FORM VARIANT 1"/>
    <property type="match status" value="1"/>
</dbReference>
<reference evidence="15" key="1">
    <citation type="submission" date="2020-04" db="EMBL/GenBank/DDBJ databases">
        <authorList>
            <person name="Alioto T."/>
            <person name="Alioto T."/>
            <person name="Gomez Garrido J."/>
        </authorList>
    </citation>
    <scope>NUCLEOTIDE SEQUENCE</scope>
    <source>
        <strain evidence="15">A484AB</strain>
    </source>
</reference>
<feature type="binding site" evidence="11">
    <location>
        <position position="294"/>
    </location>
    <ligand>
        <name>Zn(2+)</name>
        <dbReference type="ChEBI" id="CHEBI:29105"/>
    </ligand>
</feature>
<evidence type="ECO:0000256" key="10">
    <source>
        <dbReference type="ARBA" id="ARBA00023242"/>
    </source>
</evidence>
<comment type="similarity">
    <text evidence="2">Belongs to the p53 family.</text>
</comment>
<evidence type="ECO:0000256" key="5">
    <source>
        <dbReference type="ARBA" id="ARBA00022833"/>
    </source>
</evidence>
<evidence type="ECO:0000256" key="1">
    <source>
        <dbReference type="ARBA" id="ARBA00004123"/>
    </source>
</evidence>
<feature type="compositionally biased region" description="Low complexity" evidence="13">
    <location>
        <begin position="414"/>
        <end position="423"/>
    </location>
</feature>
<dbReference type="GO" id="GO:0000981">
    <property type="term" value="F:DNA-binding transcription factor activity, RNA polymerase II-specific"/>
    <property type="evidence" value="ECO:0007669"/>
    <property type="project" value="TreeGrafter"/>
</dbReference>
<dbReference type="InterPro" id="IPR008967">
    <property type="entry name" value="p53-like_TF_DNA-bd_sf"/>
</dbReference>
<dbReference type="PRINTS" id="PR00386">
    <property type="entry name" value="P53SUPPRESSR"/>
</dbReference>
<feature type="non-terminal residue" evidence="15">
    <location>
        <position position="439"/>
    </location>
</feature>
<keyword evidence="7" id="KW-0238">DNA-binding</keyword>
<dbReference type="Proteomes" id="UP001152795">
    <property type="component" value="Unassembled WGS sequence"/>
</dbReference>
<dbReference type="GO" id="GO:0005634">
    <property type="term" value="C:nucleus"/>
    <property type="evidence" value="ECO:0007669"/>
    <property type="project" value="UniProtKB-SubCell"/>
</dbReference>
<feature type="compositionally biased region" description="Basic residues" evidence="13">
    <location>
        <begin position="358"/>
        <end position="370"/>
    </location>
</feature>
<evidence type="ECO:0000256" key="13">
    <source>
        <dbReference type="SAM" id="MobiDB-lite"/>
    </source>
</evidence>
<feature type="region of interest" description="Disordered" evidence="13">
    <location>
        <begin position="111"/>
        <end position="131"/>
    </location>
</feature>
<evidence type="ECO:0000256" key="8">
    <source>
        <dbReference type="ARBA" id="ARBA00023159"/>
    </source>
</evidence>
<gene>
    <name evidence="15" type="ORF">PACLA_8A081000</name>
</gene>
<evidence type="ECO:0000259" key="14">
    <source>
        <dbReference type="Pfam" id="PF00870"/>
    </source>
</evidence>
<feature type="region of interest" description="Disordered" evidence="13">
    <location>
        <begin position="346"/>
        <end position="370"/>
    </location>
</feature>
<dbReference type="InterPro" id="IPR011615">
    <property type="entry name" value="p53_DNA-bd"/>
</dbReference>
<feature type="domain" description="p53 DNA-binding" evidence="14">
    <location>
        <begin position="156"/>
        <end position="343"/>
    </location>
</feature>
<dbReference type="Pfam" id="PF00870">
    <property type="entry name" value="P53"/>
    <property type="match status" value="1"/>
</dbReference>
<evidence type="ECO:0000313" key="16">
    <source>
        <dbReference type="Proteomes" id="UP001152795"/>
    </source>
</evidence>
<name>A0A7D9E3H4_PARCT</name>
<keyword evidence="4 11" id="KW-0479">Metal-binding</keyword>
<feature type="binding site" evidence="11">
    <location>
        <position position="233"/>
    </location>
    <ligand>
        <name>Zn(2+)</name>
        <dbReference type="ChEBI" id="CHEBI:29105"/>
    </ligand>
</feature>
<evidence type="ECO:0000256" key="11">
    <source>
        <dbReference type="PIRSR" id="PIRSR602117-1"/>
    </source>
</evidence>
<accession>A0A7D9E3H4</accession>
<dbReference type="GO" id="GO:0000978">
    <property type="term" value="F:RNA polymerase II cis-regulatory region sequence-specific DNA binding"/>
    <property type="evidence" value="ECO:0007669"/>
    <property type="project" value="TreeGrafter"/>
</dbReference>
<sequence length="439" mass="48870">SNERVPKEQLTKGYKITRYSMESRPDPSNMLPQEQMFFNNIDPNDAGRSFFGSNSGMAMSQDDFLRQQEANMDECCDPHQYLPPTPSSPLSFPPVLTSGIQSNTRHQITAVTSSDSSCSRPYQHSPYRDNQVSSSFPMNTNGYFPRAQLPTVPTSKQFTGEYGFEISFGPPTESAPKSATWTYSTKTSKLYTNIGSYCPFQFKTNGKSMNTAYIRAVAMFKGSSNLHDIVKMCANHAENNNEDSPMRNNFFIRSNNANALYLECPQTGRHSVLVPYSGPQAGTNYVTEMFAFKCFSSCASGHGRKPIEIIFTLEDAETGSILGRCVVEIRVCACPGRDRRSDELNLERSIASSSNNKRASKQKGYNRKRVKKVPQEEYTITTASKEVHDLLVTIKLALESKFRSDVDEEDESSSTKQSVASTSHEASTANKQAGYPSCM</sequence>
<dbReference type="PANTHER" id="PTHR11447">
    <property type="entry name" value="CELLULAR TUMOR ANTIGEN P53"/>
    <property type="match status" value="1"/>
</dbReference>
<keyword evidence="16" id="KW-1185">Reference proteome</keyword>
<feature type="compositionally biased region" description="Basic and acidic residues" evidence="13">
    <location>
        <begin position="1"/>
        <end position="10"/>
    </location>
</feature>
<feature type="region of interest" description="Disordered" evidence="13">
    <location>
        <begin position="1"/>
        <end position="29"/>
    </location>
</feature>
<dbReference type="Gene3D" id="2.60.40.720">
    <property type="match status" value="1"/>
</dbReference>
<keyword evidence="3" id="KW-0053">Apoptosis</keyword>
<dbReference type="OrthoDB" id="5915660at2759"/>
<feature type="binding site" evidence="11">
    <location>
        <position position="298"/>
    </location>
    <ligand>
        <name>Zn(2+)</name>
        <dbReference type="ChEBI" id="CHEBI:29105"/>
    </ligand>
</feature>
<proteinExistence type="inferred from homology"/>
<comment type="subcellular location">
    <subcellularLocation>
        <location evidence="1">Nucleus</location>
    </subcellularLocation>
</comment>
<evidence type="ECO:0000256" key="12">
    <source>
        <dbReference type="PIRSR" id="PIRSR602117-2"/>
    </source>
</evidence>
<keyword evidence="6" id="KW-0805">Transcription regulation</keyword>
<evidence type="ECO:0000256" key="4">
    <source>
        <dbReference type="ARBA" id="ARBA00022723"/>
    </source>
</evidence>
<dbReference type="AlphaFoldDB" id="A0A7D9E3H4"/>
<evidence type="ECO:0000256" key="7">
    <source>
        <dbReference type="ARBA" id="ARBA00023125"/>
    </source>
</evidence>